<organism evidence="1">
    <name type="scientific">marine sediment metagenome</name>
    <dbReference type="NCBI Taxonomy" id="412755"/>
    <lineage>
        <taxon>unclassified sequences</taxon>
        <taxon>metagenomes</taxon>
        <taxon>ecological metagenomes</taxon>
    </lineage>
</organism>
<evidence type="ECO:0000313" key="1">
    <source>
        <dbReference type="EMBL" id="KKK84604.1"/>
    </source>
</evidence>
<dbReference type="EMBL" id="LAZR01051698">
    <property type="protein sequence ID" value="KKK84604.1"/>
    <property type="molecule type" value="Genomic_DNA"/>
</dbReference>
<gene>
    <name evidence="1" type="ORF">LCGC14_2781650</name>
</gene>
<name>A0A0F9B1Q7_9ZZZZ</name>
<feature type="non-terminal residue" evidence="1">
    <location>
        <position position="1"/>
    </location>
</feature>
<comment type="caution">
    <text evidence="1">The sequence shown here is derived from an EMBL/GenBank/DDBJ whole genome shotgun (WGS) entry which is preliminary data.</text>
</comment>
<proteinExistence type="predicted"/>
<dbReference type="Gene3D" id="3.30.420.240">
    <property type="match status" value="1"/>
</dbReference>
<dbReference type="AlphaFoldDB" id="A0A0F9B1Q7"/>
<protein>
    <recommendedName>
        <fullName evidence="2">Terminase large subunit gp17-like C-terminal domain-containing protein</fullName>
    </recommendedName>
</protein>
<accession>A0A0F9B1Q7</accession>
<evidence type="ECO:0008006" key="2">
    <source>
        <dbReference type="Google" id="ProtNLM"/>
    </source>
</evidence>
<reference evidence="1" key="1">
    <citation type="journal article" date="2015" name="Nature">
        <title>Complex archaea that bridge the gap between prokaryotes and eukaryotes.</title>
        <authorList>
            <person name="Spang A."/>
            <person name="Saw J.H."/>
            <person name="Jorgensen S.L."/>
            <person name="Zaremba-Niedzwiedzka K."/>
            <person name="Martijn J."/>
            <person name="Lind A.E."/>
            <person name="van Eijk R."/>
            <person name="Schleper C."/>
            <person name="Guy L."/>
            <person name="Ettema T.J."/>
        </authorList>
    </citation>
    <scope>NUCLEOTIDE SEQUENCE</scope>
</reference>
<sequence length="166" mass="19275">DEFSFEIGEVIADRLEHVENIVTLNVPIPESTRKIIELNLKYDFRKEYIDSGGMGITVCDLLREDDANKRKVVEINNASRSYNREDNQRRILKEDLYSNLKRLMEQGKIKLLVDDEVKASLKSILAEHDPITGKLKIWGSYSHIAEGLIRMAWCVKDKGLKLWVHY</sequence>